<gene>
    <name evidence="2" type="ORF">MAR_032687</name>
</gene>
<feature type="transmembrane region" description="Helical" evidence="1">
    <location>
        <begin position="12"/>
        <end position="34"/>
    </location>
</feature>
<dbReference type="EMBL" id="CP111021">
    <property type="protein sequence ID" value="WAR18093.1"/>
    <property type="molecule type" value="Genomic_DNA"/>
</dbReference>
<feature type="transmembrane region" description="Helical" evidence="1">
    <location>
        <begin position="169"/>
        <end position="196"/>
    </location>
</feature>
<evidence type="ECO:0000313" key="2">
    <source>
        <dbReference type="EMBL" id="WAR18093.1"/>
    </source>
</evidence>
<feature type="transmembrane region" description="Helical" evidence="1">
    <location>
        <begin position="117"/>
        <end position="141"/>
    </location>
</feature>
<evidence type="ECO:0000313" key="3">
    <source>
        <dbReference type="Proteomes" id="UP001164746"/>
    </source>
</evidence>
<reference evidence="2" key="1">
    <citation type="submission" date="2022-11" db="EMBL/GenBank/DDBJ databases">
        <title>Centuries of genome instability and evolution in soft-shell clam transmissible cancer (bioRxiv).</title>
        <authorList>
            <person name="Hart S.F.M."/>
            <person name="Yonemitsu M.A."/>
            <person name="Giersch R.M."/>
            <person name="Beal B.F."/>
            <person name="Arriagada G."/>
            <person name="Davis B.W."/>
            <person name="Ostrander E.A."/>
            <person name="Goff S.P."/>
            <person name="Metzger M.J."/>
        </authorList>
    </citation>
    <scope>NUCLEOTIDE SEQUENCE</scope>
    <source>
        <strain evidence="2">MELC-2E11</strain>
        <tissue evidence="2">Siphon/mantle</tissue>
    </source>
</reference>
<keyword evidence="1" id="KW-0812">Transmembrane</keyword>
<protein>
    <submittedName>
        <fullName evidence="2">Uncharacterized protein</fullName>
    </submittedName>
</protein>
<evidence type="ECO:0000256" key="1">
    <source>
        <dbReference type="SAM" id="Phobius"/>
    </source>
</evidence>
<accession>A0ABY7F7D8</accession>
<keyword evidence="1" id="KW-0472">Membrane</keyword>
<keyword evidence="3" id="KW-1185">Reference proteome</keyword>
<keyword evidence="1" id="KW-1133">Transmembrane helix</keyword>
<sequence>MGGTSVLQLIKVVCLGISMAAAAIAVAVPYWFIITLTWERGADMVEKNINMGLYFLERNMTVLGLVEKAGNKQLLPGFMKVAEIFFLIGTFGIIVTFVSSVIYFMRKYNTFTGELCLAAALIPTALSQLLGVIFAILGALIPDENAWHGFPDPSGYLIVQAHPKIAINFGLYIAALAAVCALVGLGAAWLQACILCKHVESVRYQMLHAPLSADERGVYEGAGRTYAFDTKPGFRYDGQYGKPGREMNF</sequence>
<proteinExistence type="predicted"/>
<name>A0ABY7F7D8_MYAAR</name>
<feature type="transmembrane region" description="Helical" evidence="1">
    <location>
        <begin position="84"/>
        <end position="105"/>
    </location>
</feature>
<organism evidence="2 3">
    <name type="scientific">Mya arenaria</name>
    <name type="common">Soft-shell clam</name>
    <dbReference type="NCBI Taxonomy" id="6604"/>
    <lineage>
        <taxon>Eukaryota</taxon>
        <taxon>Metazoa</taxon>
        <taxon>Spiralia</taxon>
        <taxon>Lophotrochozoa</taxon>
        <taxon>Mollusca</taxon>
        <taxon>Bivalvia</taxon>
        <taxon>Autobranchia</taxon>
        <taxon>Heteroconchia</taxon>
        <taxon>Euheterodonta</taxon>
        <taxon>Imparidentia</taxon>
        <taxon>Neoheterodontei</taxon>
        <taxon>Myida</taxon>
        <taxon>Myoidea</taxon>
        <taxon>Myidae</taxon>
        <taxon>Mya</taxon>
    </lineage>
</organism>
<dbReference type="Proteomes" id="UP001164746">
    <property type="component" value="Chromosome 10"/>
</dbReference>